<keyword evidence="3" id="KW-1185">Reference proteome</keyword>
<name>A0A517M867_9BACT</name>
<feature type="chain" id="PRO_5021944576" description="Cna protein B-type domain protein" evidence="1">
    <location>
        <begin position="26"/>
        <end position="401"/>
    </location>
</feature>
<keyword evidence="1" id="KW-0732">Signal</keyword>
<dbReference type="Proteomes" id="UP000319557">
    <property type="component" value="Chromosome"/>
</dbReference>
<evidence type="ECO:0000256" key="1">
    <source>
        <dbReference type="SAM" id="SignalP"/>
    </source>
</evidence>
<organism evidence="2 3">
    <name type="scientific">Rosistilla ulvae</name>
    <dbReference type="NCBI Taxonomy" id="1930277"/>
    <lineage>
        <taxon>Bacteria</taxon>
        <taxon>Pseudomonadati</taxon>
        <taxon>Planctomycetota</taxon>
        <taxon>Planctomycetia</taxon>
        <taxon>Pirellulales</taxon>
        <taxon>Pirellulaceae</taxon>
        <taxon>Rosistilla</taxon>
    </lineage>
</organism>
<proteinExistence type="predicted"/>
<accession>A0A517M867</accession>
<evidence type="ECO:0000313" key="2">
    <source>
        <dbReference type="EMBL" id="QDS91081.1"/>
    </source>
</evidence>
<dbReference type="AlphaFoldDB" id="A0A517M867"/>
<dbReference type="KEGG" id="ruv:EC9_53010"/>
<dbReference type="EMBL" id="CP036261">
    <property type="protein sequence ID" value="QDS91081.1"/>
    <property type="molecule type" value="Genomic_DNA"/>
</dbReference>
<protein>
    <recommendedName>
        <fullName evidence="4">Cna protein B-type domain protein</fullName>
    </recommendedName>
</protein>
<dbReference type="RefSeq" id="WP_218934440.1">
    <property type="nucleotide sequence ID" value="NZ_CP036261.1"/>
</dbReference>
<reference evidence="2 3" key="1">
    <citation type="submission" date="2019-02" db="EMBL/GenBank/DDBJ databases">
        <title>Deep-cultivation of Planctomycetes and their phenomic and genomic characterization uncovers novel biology.</title>
        <authorList>
            <person name="Wiegand S."/>
            <person name="Jogler M."/>
            <person name="Boedeker C."/>
            <person name="Pinto D."/>
            <person name="Vollmers J."/>
            <person name="Rivas-Marin E."/>
            <person name="Kohn T."/>
            <person name="Peeters S.H."/>
            <person name="Heuer A."/>
            <person name="Rast P."/>
            <person name="Oberbeckmann S."/>
            <person name="Bunk B."/>
            <person name="Jeske O."/>
            <person name="Meyerdierks A."/>
            <person name="Storesund J.E."/>
            <person name="Kallscheuer N."/>
            <person name="Luecker S."/>
            <person name="Lage O.M."/>
            <person name="Pohl T."/>
            <person name="Merkel B.J."/>
            <person name="Hornburger P."/>
            <person name="Mueller R.-W."/>
            <person name="Bruemmer F."/>
            <person name="Labrenz M."/>
            <person name="Spormann A.M."/>
            <person name="Op den Camp H."/>
            <person name="Overmann J."/>
            <person name="Amann R."/>
            <person name="Jetten M.S.M."/>
            <person name="Mascher T."/>
            <person name="Medema M.H."/>
            <person name="Devos D.P."/>
            <person name="Kaster A.-K."/>
            <person name="Ovreas L."/>
            <person name="Rohde M."/>
            <person name="Galperin M.Y."/>
            <person name="Jogler C."/>
        </authorList>
    </citation>
    <scope>NUCLEOTIDE SEQUENCE [LARGE SCALE GENOMIC DNA]</scope>
    <source>
        <strain evidence="2 3">EC9</strain>
    </source>
</reference>
<sequence precursor="true">MRLCIPMLTTCVGIASMLTALNSTAAAEPLPDPGHFPAQHWVTLDATGSLAGVVAMGDGDESVGVSETQVILVPLAAPDQRICTRTDAKGRFRIDDARVGVYGLVAYGKQGLASYTVHVLGGMGADSAPPHPQSLLRITMATADRDLSKRMLRSYGPVVAVRPPTHRYQLASAKTAAVENRIGHRIELSADGELQGQLRLPHAAAGQTEALDSLNVMLVQASKVVARTTVDRDGHFRVSQLKPGAYGLIASGTAGFASFGFEAVASTKSTAKSSSDANFKLAAMQGPLGHNVGCCEPMVCEICPSPVITVIESCVEHVDTCGCCVEEEVIVDEEVVVSEEDLGPNNSLGGGGYSSGGFGGGGGGGSGGGLGGLGALAGLAGLAAVLASDDDDAQPASRSFP</sequence>
<evidence type="ECO:0000313" key="3">
    <source>
        <dbReference type="Proteomes" id="UP000319557"/>
    </source>
</evidence>
<evidence type="ECO:0008006" key="4">
    <source>
        <dbReference type="Google" id="ProtNLM"/>
    </source>
</evidence>
<feature type="signal peptide" evidence="1">
    <location>
        <begin position="1"/>
        <end position="25"/>
    </location>
</feature>
<dbReference type="SUPFAM" id="SSF49478">
    <property type="entry name" value="Cna protein B-type domain"/>
    <property type="match status" value="1"/>
</dbReference>
<gene>
    <name evidence="2" type="ORF">EC9_53010</name>
</gene>